<keyword evidence="3" id="KW-1185">Reference proteome</keyword>
<protein>
    <submittedName>
        <fullName evidence="2">Uncharacterized protein</fullName>
    </submittedName>
</protein>
<evidence type="ECO:0000256" key="1">
    <source>
        <dbReference type="SAM" id="Coils"/>
    </source>
</evidence>
<dbReference type="RefSeq" id="WP_275217199.1">
    <property type="nucleotide sequence ID" value="NZ_JAPHVQ010000001.1"/>
</dbReference>
<feature type="coiled-coil region" evidence="1">
    <location>
        <begin position="120"/>
        <end position="147"/>
    </location>
</feature>
<reference evidence="2" key="2">
    <citation type="journal article" date="2023" name="Pathogens">
        <title>Pathological Features and Genomic Characterization of an Actinobacillus equuli subsp. equuli Bearing Unique Virulence-Associated Genes from an Adult Horse with Pleuropneumonia.</title>
        <authorList>
            <person name="Kamali M."/>
            <person name="Carossino M."/>
            <person name="Del Piero F."/>
            <person name="Peak L."/>
            <person name="Mitchell M.S."/>
            <person name="Willette J."/>
            <person name="Baker R."/>
            <person name="Li F."/>
            <person name="Kenez A."/>
            <person name="Balasuriya U.B.R."/>
            <person name="Go Y.Y."/>
        </authorList>
    </citation>
    <scope>NUCLEOTIDE SEQUENCE</scope>
    <source>
        <strain evidence="2">4524</strain>
    </source>
</reference>
<comment type="caution">
    <text evidence="2">The sequence shown here is derived from an EMBL/GenBank/DDBJ whole genome shotgun (WGS) entry which is preliminary data.</text>
</comment>
<reference evidence="2" key="1">
    <citation type="submission" date="2022-11" db="EMBL/GenBank/DDBJ databases">
        <authorList>
            <person name="Kamali M."/>
            <person name="Peak L."/>
            <person name="Go Y.Y."/>
            <person name="Balasuriya U.B.R."/>
            <person name="Carossino M."/>
        </authorList>
    </citation>
    <scope>NUCLEOTIDE SEQUENCE</scope>
    <source>
        <strain evidence="2">4524</strain>
    </source>
</reference>
<organism evidence="2 3">
    <name type="scientific">Actinobacillus equuli subsp. equuli</name>
    <dbReference type="NCBI Taxonomy" id="202947"/>
    <lineage>
        <taxon>Bacteria</taxon>
        <taxon>Pseudomonadati</taxon>
        <taxon>Pseudomonadota</taxon>
        <taxon>Gammaproteobacteria</taxon>
        <taxon>Pasteurellales</taxon>
        <taxon>Pasteurellaceae</taxon>
        <taxon>Actinobacillus</taxon>
    </lineage>
</organism>
<accession>A0A9X4JCW7</accession>
<sequence length="367" mass="40468">MENNYLSKSDWQNYEKDIQQCHGDKECIAQAKEKFSEINKQNSEILKSACQLGGNSSSCNEQTSLAKEGLAYARENIPFEMASVWQATMMRTTKKESEMKPSKALVGSETIEMLEKLSSNSQYQEMLANSQVEREKFRNQVDEATLDVRTEKGNAYEFGAYREYPNISSVGNYNYFGRELGLEPVYPEFYVLGGMGAKGLAKGINTISSTSTKVTVGVNGAISAGVQYLADGEINPNQVLLDMAEARITKDFGYKKFAVWNAGAGFVEGYSENGDLTEGFNKSITRVTTTSLGYLGGKKAEIYINPYFNPYRSGFETIPVGLNGSITKYKPTNAIPTGVGNLIDSSFGKGAGYIEENKENFNKKGDK</sequence>
<dbReference type="EMBL" id="JAPHVQ010000001">
    <property type="protein sequence ID" value="MDE8033930.1"/>
    <property type="molecule type" value="Genomic_DNA"/>
</dbReference>
<proteinExistence type="predicted"/>
<dbReference type="Proteomes" id="UP001142444">
    <property type="component" value="Unassembled WGS sequence"/>
</dbReference>
<keyword evidence="1" id="KW-0175">Coiled coil</keyword>
<gene>
    <name evidence="2" type="ORF">OQ257_01925</name>
</gene>
<evidence type="ECO:0000313" key="2">
    <source>
        <dbReference type="EMBL" id="MDE8033930.1"/>
    </source>
</evidence>
<evidence type="ECO:0000313" key="3">
    <source>
        <dbReference type="Proteomes" id="UP001142444"/>
    </source>
</evidence>
<name>A0A9X4JCW7_ACTEU</name>
<dbReference type="AlphaFoldDB" id="A0A9X4JCW7"/>